<sequence>MAARSWHRRSGHADDDGDCDGEGDGLGGEDGAEVQPIRTHDARIDVASPTTAFMRSRYRPLPHHGGK</sequence>
<name>A0A1C0AJ12_9ACTN</name>
<comment type="caution">
    <text evidence="2">The sequence shown here is derived from an EMBL/GenBank/DDBJ whole genome shotgun (WGS) entry which is preliminary data.</text>
</comment>
<proteinExistence type="predicted"/>
<accession>A0A1C0AJ12</accession>
<evidence type="ECO:0000313" key="2">
    <source>
        <dbReference type="EMBL" id="OCL32045.1"/>
    </source>
</evidence>
<feature type="compositionally biased region" description="Basic residues" evidence="1">
    <location>
        <begin position="1"/>
        <end position="10"/>
    </location>
</feature>
<evidence type="ECO:0000313" key="3">
    <source>
        <dbReference type="Proteomes" id="UP000093501"/>
    </source>
</evidence>
<keyword evidence="3" id="KW-1185">Reference proteome</keyword>
<organism evidence="2 3">
    <name type="scientific">Tessaracoccus lapidicaptus</name>
    <dbReference type="NCBI Taxonomy" id="1427523"/>
    <lineage>
        <taxon>Bacteria</taxon>
        <taxon>Bacillati</taxon>
        <taxon>Actinomycetota</taxon>
        <taxon>Actinomycetes</taxon>
        <taxon>Propionibacteriales</taxon>
        <taxon>Propionibacteriaceae</taxon>
        <taxon>Tessaracoccus</taxon>
    </lineage>
</organism>
<gene>
    <name evidence="2" type="ORF">BCR15_08360</name>
</gene>
<protein>
    <submittedName>
        <fullName evidence="2">Uncharacterized protein</fullName>
    </submittedName>
</protein>
<feature type="compositionally biased region" description="Basic residues" evidence="1">
    <location>
        <begin position="56"/>
        <end position="67"/>
    </location>
</feature>
<evidence type="ECO:0000256" key="1">
    <source>
        <dbReference type="SAM" id="MobiDB-lite"/>
    </source>
</evidence>
<dbReference type="Proteomes" id="UP000093501">
    <property type="component" value="Unassembled WGS sequence"/>
</dbReference>
<dbReference type="AlphaFoldDB" id="A0A1C0AJ12"/>
<reference evidence="3" key="1">
    <citation type="submission" date="2016-07" db="EMBL/GenBank/DDBJ databases">
        <authorList>
            <person name="Florea S."/>
            <person name="Webb J.S."/>
            <person name="Jaromczyk J."/>
            <person name="Schardl C.L."/>
        </authorList>
    </citation>
    <scope>NUCLEOTIDE SEQUENCE [LARGE SCALE GENOMIC DNA]</scope>
    <source>
        <strain evidence="3">IPBSL-7</strain>
    </source>
</reference>
<dbReference type="EMBL" id="MBQD01000024">
    <property type="protein sequence ID" value="OCL32045.1"/>
    <property type="molecule type" value="Genomic_DNA"/>
</dbReference>
<feature type="region of interest" description="Disordered" evidence="1">
    <location>
        <begin position="1"/>
        <end position="67"/>
    </location>
</feature>